<dbReference type="GO" id="GO:0008270">
    <property type="term" value="F:zinc ion binding"/>
    <property type="evidence" value="ECO:0007669"/>
    <property type="project" value="UniProtKB-KW"/>
</dbReference>
<dbReference type="Pfam" id="PF13639">
    <property type="entry name" value="zf-RING_2"/>
    <property type="match status" value="1"/>
</dbReference>
<dbReference type="InParanoid" id="I6NDQ4"/>
<keyword evidence="1" id="KW-0862">Zinc</keyword>
<gene>
    <name evidence="3" type="ordered locus">Ecym_5445</name>
</gene>
<evidence type="ECO:0000256" key="1">
    <source>
        <dbReference type="PROSITE-ProRule" id="PRU00175"/>
    </source>
</evidence>
<dbReference type="KEGG" id="erc:Ecym_5445"/>
<sequence length="321" mass="37557">MTGQVSKECPICWDSMADNVAKLIPCQHEFHLSCIRKWYHSRISDRTCPNCRVEIRELIDMDHNVNINLTLQLDLIFDGLVDNIGAQLMNMNIRDEQKIYQEQNIVLESETQEVRLMLIQCHICGDSDAEVDRCCKHCQNMYHAGCLRQLSAEVNDNTESSGGHCAYCHEQLIPLNIGTRTRIWNPVDTDIYRGMIRNRNSILTEILYESSQSAAVGSSDINQTCNLEMNDIDHSWDCMERNRKRKEIAYQEKCQIQRHVRGILDDYYYGCRKITREQYTEINRRVSRELYDLSGGIYQNLNMDYDEQARRLIIKEVEKLT</sequence>
<dbReference type="OMA" id="QEINICC"/>
<keyword evidence="1" id="KW-0479">Metal-binding</keyword>
<dbReference type="SMART" id="SM00184">
    <property type="entry name" value="RING"/>
    <property type="match status" value="2"/>
</dbReference>
<dbReference type="InterPro" id="IPR011011">
    <property type="entry name" value="Znf_FYVE_PHD"/>
</dbReference>
<evidence type="ECO:0000259" key="2">
    <source>
        <dbReference type="PROSITE" id="PS50089"/>
    </source>
</evidence>
<reference evidence="3 4" key="1">
    <citation type="journal article" date="2011" name="G3 (Bethesda)">
        <title>Genome evolution in the Eremothecium clade of the Saccharomyces complex revealed by comparative genomics.</title>
        <authorList>
            <person name="Wendland J."/>
            <person name="Walther A."/>
        </authorList>
    </citation>
    <scope>NUCLEOTIDE SEQUENCE [LARGE SCALE GENOMIC DNA]</scope>
    <source>
        <strain evidence="4">CBS 270.75 / DBVPG 7215 / KCTC 17166 / NRRL Y-17582</strain>
    </source>
</reference>
<dbReference type="AlphaFoldDB" id="I6NDQ4"/>
<dbReference type="Gene3D" id="3.30.40.10">
    <property type="entry name" value="Zinc/RING finger domain, C3HC4 (zinc finger)"/>
    <property type="match status" value="1"/>
</dbReference>
<dbReference type="eggNOG" id="KOG0800">
    <property type="taxonomic scope" value="Eukaryota"/>
</dbReference>
<dbReference type="Proteomes" id="UP000006790">
    <property type="component" value="Chromosome 5"/>
</dbReference>
<dbReference type="OrthoDB" id="8062037at2759"/>
<organism evidence="3 4">
    <name type="scientific">Eremothecium cymbalariae (strain CBS 270.75 / DBVPG 7215 / KCTC 17166 / NRRL Y-17582)</name>
    <name type="common">Yeast</name>
    <dbReference type="NCBI Taxonomy" id="931890"/>
    <lineage>
        <taxon>Eukaryota</taxon>
        <taxon>Fungi</taxon>
        <taxon>Dikarya</taxon>
        <taxon>Ascomycota</taxon>
        <taxon>Saccharomycotina</taxon>
        <taxon>Saccharomycetes</taxon>
        <taxon>Saccharomycetales</taxon>
        <taxon>Saccharomycetaceae</taxon>
        <taxon>Eremothecium</taxon>
    </lineage>
</organism>
<dbReference type="RefSeq" id="XP_003647013.1">
    <property type="nucleotide sequence ID" value="XM_003646965.1"/>
</dbReference>
<accession>I6NDQ4</accession>
<dbReference type="SUPFAM" id="SSF57903">
    <property type="entry name" value="FYVE/PHD zinc finger"/>
    <property type="match status" value="1"/>
</dbReference>
<protein>
    <recommendedName>
        <fullName evidence="2">RING-type domain-containing protein</fullName>
    </recommendedName>
</protein>
<keyword evidence="4" id="KW-1185">Reference proteome</keyword>
<evidence type="ECO:0000313" key="3">
    <source>
        <dbReference type="EMBL" id="AET40196.1"/>
    </source>
</evidence>
<evidence type="ECO:0000313" key="4">
    <source>
        <dbReference type="Proteomes" id="UP000006790"/>
    </source>
</evidence>
<proteinExistence type="predicted"/>
<dbReference type="InterPro" id="IPR001841">
    <property type="entry name" value="Znf_RING"/>
</dbReference>
<dbReference type="PROSITE" id="PS50089">
    <property type="entry name" value="ZF_RING_2"/>
    <property type="match status" value="1"/>
</dbReference>
<dbReference type="EMBL" id="CP002501">
    <property type="protein sequence ID" value="AET40196.1"/>
    <property type="molecule type" value="Genomic_DNA"/>
</dbReference>
<dbReference type="GeneID" id="11468539"/>
<dbReference type="STRING" id="931890.I6NDQ4"/>
<feature type="domain" description="RING-type" evidence="2">
    <location>
        <begin position="9"/>
        <end position="52"/>
    </location>
</feature>
<dbReference type="InterPro" id="IPR013083">
    <property type="entry name" value="Znf_RING/FYVE/PHD"/>
</dbReference>
<dbReference type="HOGENOM" id="CLU_071677_0_0_1"/>
<dbReference type="SUPFAM" id="SSF57850">
    <property type="entry name" value="RING/U-box"/>
    <property type="match status" value="1"/>
</dbReference>
<keyword evidence="1" id="KW-0863">Zinc-finger</keyword>
<dbReference type="FunCoup" id="I6NDQ4">
    <property type="interactions" value="127"/>
</dbReference>
<name>I6NDQ4_ERECY</name>